<comment type="caution">
    <text evidence="2">The sequence shown here is derived from an EMBL/GenBank/DDBJ whole genome shotgun (WGS) entry which is preliminary data.</text>
</comment>
<gene>
    <name evidence="2" type="ORF">Salat_1613400</name>
</gene>
<dbReference type="Proteomes" id="UP001293254">
    <property type="component" value="Unassembled WGS sequence"/>
</dbReference>
<accession>A0AAE1Y5Y5</accession>
<reference evidence="2" key="1">
    <citation type="submission" date="2020-06" db="EMBL/GenBank/DDBJ databases">
        <authorList>
            <person name="Li T."/>
            <person name="Hu X."/>
            <person name="Zhang T."/>
            <person name="Song X."/>
            <person name="Zhang H."/>
            <person name="Dai N."/>
            <person name="Sheng W."/>
            <person name="Hou X."/>
            <person name="Wei L."/>
        </authorList>
    </citation>
    <scope>NUCLEOTIDE SEQUENCE</scope>
    <source>
        <strain evidence="2">3651</strain>
        <tissue evidence="2">Leaf</tissue>
    </source>
</reference>
<feature type="region of interest" description="Disordered" evidence="1">
    <location>
        <begin position="1"/>
        <end position="26"/>
    </location>
</feature>
<feature type="compositionally biased region" description="Basic and acidic residues" evidence="1">
    <location>
        <begin position="1"/>
        <end position="10"/>
    </location>
</feature>
<protein>
    <submittedName>
        <fullName evidence="2">Uncharacterized protein</fullName>
    </submittedName>
</protein>
<keyword evidence="3" id="KW-1185">Reference proteome</keyword>
<evidence type="ECO:0000313" key="3">
    <source>
        <dbReference type="Proteomes" id="UP001293254"/>
    </source>
</evidence>
<name>A0AAE1Y5Y5_9LAMI</name>
<evidence type="ECO:0000256" key="1">
    <source>
        <dbReference type="SAM" id="MobiDB-lite"/>
    </source>
</evidence>
<evidence type="ECO:0000313" key="2">
    <source>
        <dbReference type="EMBL" id="KAK4424200.1"/>
    </source>
</evidence>
<reference evidence="2" key="2">
    <citation type="journal article" date="2024" name="Plant">
        <title>Genomic evolution and insights into agronomic trait innovations of Sesamum species.</title>
        <authorList>
            <person name="Miao H."/>
            <person name="Wang L."/>
            <person name="Qu L."/>
            <person name="Liu H."/>
            <person name="Sun Y."/>
            <person name="Le M."/>
            <person name="Wang Q."/>
            <person name="Wei S."/>
            <person name="Zheng Y."/>
            <person name="Lin W."/>
            <person name="Duan Y."/>
            <person name="Cao H."/>
            <person name="Xiong S."/>
            <person name="Wang X."/>
            <person name="Wei L."/>
            <person name="Li C."/>
            <person name="Ma Q."/>
            <person name="Ju M."/>
            <person name="Zhao R."/>
            <person name="Li G."/>
            <person name="Mu C."/>
            <person name="Tian Q."/>
            <person name="Mei H."/>
            <person name="Zhang T."/>
            <person name="Gao T."/>
            <person name="Zhang H."/>
        </authorList>
    </citation>
    <scope>NUCLEOTIDE SEQUENCE</scope>
    <source>
        <strain evidence="2">3651</strain>
    </source>
</reference>
<proteinExistence type="predicted"/>
<sequence length="126" mass="14216">MENEKEEKGKYLKKGGSEGIYERTRGRRGRISRRGWEVQKVTHGKASGWLALEGGFFEGNLLRGAWTRHMNEASAKDTRKPCGGYEAVKKREPGSSKVVLCQDVRSHEYKVVKNMHEAGSSKVVFC</sequence>
<dbReference type="EMBL" id="JACGWO010000006">
    <property type="protein sequence ID" value="KAK4424200.1"/>
    <property type="molecule type" value="Genomic_DNA"/>
</dbReference>
<organism evidence="2 3">
    <name type="scientific">Sesamum alatum</name>
    <dbReference type="NCBI Taxonomy" id="300844"/>
    <lineage>
        <taxon>Eukaryota</taxon>
        <taxon>Viridiplantae</taxon>
        <taxon>Streptophyta</taxon>
        <taxon>Embryophyta</taxon>
        <taxon>Tracheophyta</taxon>
        <taxon>Spermatophyta</taxon>
        <taxon>Magnoliopsida</taxon>
        <taxon>eudicotyledons</taxon>
        <taxon>Gunneridae</taxon>
        <taxon>Pentapetalae</taxon>
        <taxon>asterids</taxon>
        <taxon>lamiids</taxon>
        <taxon>Lamiales</taxon>
        <taxon>Pedaliaceae</taxon>
        <taxon>Sesamum</taxon>
    </lineage>
</organism>
<dbReference type="AlphaFoldDB" id="A0AAE1Y5Y5"/>